<dbReference type="GO" id="GO:0006508">
    <property type="term" value="P:proteolysis"/>
    <property type="evidence" value="ECO:0007669"/>
    <property type="project" value="UniProtKB-KW"/>
</dbReference>
<feature type="transmembrane region" description="Helical" evidence="13">
    <location>
        <begin position="12"/>
        <end position="35"/>
    </location>
</feature>
<keyword evidence="8" id="KW-0378">Hydrolase</keyword>
<comment type="subcellular location">
    <subcellularLocation>
        <location evidence="2">Cell membrane</location>
        <topology evidence="2">Multi-pass membrane protein</topology>
    </subcellularLocation>
</comment>
<evidence type="ECO:0000256" key="12">
    <source>
        <dbReference type="ARBA" id="ARBA00023136"/>
    </source>
</evidence>
<dbReference type="EMBL" id="MFBU01000004">
    <property type="protein sequence ID" value="OGE07722.1"/>
    <property type="molecule type" value="Genomic_DNA"/>
</dbReference>
<feature type="domain" description="Peptidase M50" evidence="14">
    <location>
        <begin position="129"/>
        <end position="165"/>
    </location>
</feature>
<protein>
    <recommendedName>
        <fullName evidence="14">Peptidase M50 domain-containing protein</fullName>
    </recommendedName>
</protein>
<gene>
    <name evidence="15" type="ORF">A2W70_03755</name>
</gene>
<reference evidence="15 16" key="1">
    <citation type="journal article" date="2016" name="Nat. Commun.">
        <title>Thousands of microbial genomes shed light on interconnected biogeochemical processes in an aquifer system.</title>
        <authorList>
            <person name="Anantharaman K."/>
            <person name="Brown C.T."/>
            <person name="Hug L.A."/>
            <person name="Sharon I."/>
            <person name="Castelle C.J."/>
            <person name="Probst A.J."/>
            <person name="Thomas B.C."/>
            <person name="Singh A."/>
            <person name="Wilkins M.J."/>
            <person name="Karaoz U."/>
            <person name="Brodie E.L."/>
            <person name="Williams K.H."/>
            <person name="Hubbard S.S."/>
            <person name="Banfield J.F."/>
        </authorList>
    </citation>
    <scope>NUCLEOTIDE SEQUENCE [LARGE SCALE GENOMIC DNA]</scope>
</reference>
<evidence type="ECO:0000256" key="2">
    <source>
        <dbReference type="ARBA" id="ARBA00004651"/>
    </source>
</evidence>
<evidence type="ECO:0000259" key="14">
    <source>
        <dbReference type="Pfam" id="PF02163"/>
    </source>
</evidence>
<feature type="transmembrane region" description="Helical" evidence="13">
    <location>
        <begin position="128"/>
        <end position="149"/>
    </location>
</feature>
<sequence>MIILTLLQTNPIIALAFIVGLVAGITIHEASHAFVAYRLGDPTAKLAGRLTLNPASHLDLIGTLALLIVGIGWGKPTPFDPFNLRNIKRDSALISVAGAVSNFVLAIILSIPYLFFYFTGNLSLTINAVYQVISIIIWLNLILGVFNLIPVHPLDGFKVLAGLLPRDWYYDFIQTERYGIFILLFLLITGAVGRILFPIISSIFSILIPGFAAPF</sequence>
<evidence type="ECO:0000256" key="6">
    <source>
        <dbReference type="ARBA" id="ARBA00022692"/>
    </source>
</evidence>
<feature type="transmembrane region" description="Helical" evidence="13">
    <location>
        <begin position="93"/>
        <end position="116"/>
    </location>
</feature>
<evidence type="ECO:0000256" key="4">
    <source>
        <dbReference type="ARBA" id="ARBA00022475"/>
    </source>
</evidence>
<evidence type="ECO:0000256" key="8">
    <source>
        <dbReference type="ARBA" id="ARBA00022801"/>
    </source>
</evidence>
<keyword evidence="5" id="KW-0645">Protease</keyword>
<dbReference type="STRING" id="1797731.A2W70_03755"/>
<keyword evidence="11" id="KW-0482">Metalloprotease</keyword>
<dbReference type="PANTHER" id="PTHR35864:SF1">
    <property type="entry name" value="ZINC METALLOPROTEASE YWHC-RELATED"/>
    <property type="match status" value="1"/>
</dbReference>
<accession>A0A1F5HU68</accession>
<proteinExistence type="inferred from homology"/>
<dbReference type="InterPro" id="IPR044537">
    <property type="entry name" value="Rip2-like"/>
</dbReference>
<comment type="cofactor">
    <cofactor evidence="1">
        <name>Zn(2+)</name>
        <dbReference type="ChEBI" id="CHEBI:29105"/>
    </cofactor>
</comment>
<dbReference type="GO" id="GO:0046872">
    <property type="term" value="F:metal ion binding"/>
    <property type="evidence" value="ECO:0007669"/>
    <property type="project" value="UniProtKB-KW"/>
</dbReference>
<evidence type="ECO:0000256" key="5">
    <source>
        <dbReference type="ARBA" id="ARBA00022670"/>
    </source>
</evidence>
<keyword evidence="9" id="KW-0862">Zinc</keyword>
<dbReference type="GO" id="GO:0008237">
    <property type="term" value="F:metallopeptidase activity"/>
    <property type="evidence" value="ECO:0007669"/>
    <property type="project" value="UniProtKB-KW"/>
</dbReference>
<dbReference type="CDD" id="cd06158">
    <property type="entry name" value="S2P-M50_like_1"/>
    <property type="match status" value="1"/>
</dbReference>
<evidence type="ECO:0000256" key="9">
    <source>
        <dbReference type="ARBA" id="ARBA00022833"/>
    </source>
</evidence>
<feature type="transmembrane region" description="Helical" evidence="13">
    <location>
        <begin position="180"/>
        <end position="208"/>
    </location>
</feature>
<evidence type="ECO:0000256" key="7">
    <source>
        <dbReference type="ARBA" id="ARBA00022723"/>
    </source>
</evidence>
<keyword evidence="6 13" id="KW-0812">Transmembrane</keyword>
<dbReference type="AlphaFoldDB" id="A0A1F5HU68"/>
<dbReference type="InterPro" id="IPR052348">
    <property type="entry name" value="Metallopeptidase_M50B"/>
</dbReference>
<evidence type="ECO:0000256" key="11">
    <source>
        <dbReference type="ARBA" id="ARBA00023049"/>
    </source>
</evidence>
<keyword evidence="10 13" id="KW-1133">Transmembrane helix</keyword>
<keyword evidence="7" id="KW-0479">Metal-binding</keyword>
<dbReference type="GO" id="GO:0005886">
    <property type="term" value="C:plasma membrane"/>
    <property type="evidence" value="ECO:0007669"/>
    <property type="project" value="UniProtKB-SubCell"/>
</dbReference>
<evidence type="ECO:0000256" key="1">
    <source>
        <dbReference type="ARBA" id="ARBA00001947"/>
    </source>
</evidence>
<evidence type="ECO:0000313" key="15">
    <source>
        <dbReference type="EMBL" id="OGE07722.1"/>
    </source>
</evidence>
<dbReference type="Pfam" id="PF02163">
    <property type="entry name" value="Peptidase_M50"/>
    <property type="match status" value="1"/>
</dbReference>
<dbReference type="InterPro" id="IPR008915">
    <property type="entry name" value="Peptidase_M50"/>
</dbReference>
<evidence type="ECO:0000256" key="10">
    <source>
        <dbReference type="ARBA" id="ARBA00022989"/>
    </source>
</evidence>
<organism evidence="15 16">
    <name type="scientific">Candidatus Curtissbacteria bacterium RIFCSPLOWO2_02_41_11</name>
    <dbReference type="NCBI Taxonomy" id="1797731"/>
    <lineage>
        <taxon>Bacteria</taxon>
        <taxon>Candidatus Curtissiibacteriota</taxon>
    </lineage>
</organism>
<dbReference type="PANTHER" id="PTHR35864">
    <property type="entry name" value="ZINC METALLOPROTEASE MJ0611-RELATED"/>
    <property type="match status" value="1"/>
</dbReference>
<comment type="caution">
    <text evidence="15">The sequence shown here is derived from an EMBL/GenBank/DDBJ whole genome shotgun (WGS) entry which is preliminary data.</text>
</comment>
<comment type="similarity">
    <text evidence="3">Belongs to the peptidase M50B family.</text>
</comment>
<keyword evidence="4" id="KW-1003">Cell membrane</keyword>
<evidence type="ECO:0000256" key="3">
    <source>
        <dbReference type="ARBA" id="ARBA00007931"/>
    </source>
</evidence>
<evidence type="ECO:0000256" key="13">
    <source>
        <dbReference type="SAM" id="Phobius"/>
    </source>
</evidence>
<feature type="transmembrane region" description="Helical" evidence="13">
    <location>
        <begin position="55"/>
        <end position="73"/>
    </location>
</feature>
<evidence type="ECO:0000313" key="16">
    <source>
        <dbReference type="Proteomes" id="UP000177747"/>
    </source>
</evidence>
<name>A0A1F5HU68_9BACT</name>
<dbReference type="Proteomes" id="UP000177747">
    <property type="component" value="Unassembled WGS sequence"/>
</dbReference>
<keyword evidence="12 13" id="KW-0472">Membrane</keyword>